<evidence type="ECO:0000313" key="2">
    <source>
        <dbReference type="Proteomes" id="UP000076502"/>
    </source>
</evidence>
<dbReference type="Proteomes" id="UP000076502">
    <property type="component" value="Unassembled WGS sequence"/>
</dbReference>
<sequence length="93" mass="10493">MNGSYLESNRFHGYLQTKKKAQNHLYERKFNSEEQHAAGNIASAYTSRSLARDIDHVMSRSDRPAGNTLIHFSDQTFEVIHYSCLSSGLGEIG</sequence>
<evidence type="ECO:0000313" key="1">
    <source>
        <dbReference type="EMBL" id="KZC08461.1"/>
    </source>
</evidence>
<reference evidence="1 2" key="1">
    <citation type="submission" date="2015-07" db="EMBL/GenBank/DDBJ databases">
        <title>The genome of Dufourea novaeangliae.</title>
        <authorList>
            <person name="Pan H."/>
            <person name="Kapheim K."/>
        </authorList>
    </citation>
    <scope>NUCLEOTIDE SEQUENCE [LARGE SCALE GENOMIC DNA]</scope>
    <source>
        <strain evidence="1">0120121106</strain>
        <tissue evidence="1">Whole body</tissue>
    </source>
</reference>
<gene>
    <name evidence="1" type="ORF">WN55_10660</name>
</gene>
<keyword evidence="2" id="KW-1185">Reference proteome</keyword>
<dbReference type="AlphaFoldDB" id="A0A154P9E8"/>
<name>A0A154P9E8_DUFNO</name>
<protein>
    <submittedName>
        <fullName evidence="1">Uncharacterized protein</fullName>
    </submittedName>
</protein>
<dbReference type="EMBL" id="KQ434847">
    <property type="protein sequence ID" value="KZC08461.1"/>
    <property type="molecule type" value="Genomic_DNA"/>
</dbReference>
<accession>A0A154P9E8</accession>
<organism evidence="1 2">
    <name type="scientific">Dufourea novaeangliae</name>
    <name type="common">Sweat bee</name>
    <dbReference type="NCBI Taxonomy" id="178035"/>
    <lineage>
        <taxon>Eukaryota</taxon>
        <taxon>Metazoa</taxon>
        <taxon>Ecdysozoa</taxon>
        <taxon>Arthropoda</taxon>
        <taxon>Hexapoda</taxon>
        <taxon>Insecta</taxon>
        <taxon>Pterygota</taxon>
        <taxon>Neoptera</taxon>
        <taxon>Endopterygota</taxon>
        <taxon>Hymenoptera</taxon>
        <taxon>Apocrita</taxon>
        <taxon>Aculeata</taxon>
        <taxon>Apoidea</taxon>
        <taxon>Anthophila</taxon>
        <taxon>Halictidae</taxon>
        <taxon>Rophitinae</taxon>
        <taxon>Dufourea</taxon>
    </lineage>
</organism>
<proteinExistence type="predicted"/>